<accession>A0ACB8QCV7</accession>
<reference evidence="1" key="1">
    <citation type="submission" date="2021-02" db="EMBL/GenBank/DDBJ databases">
        <authorList>
            <consortium name="DOE Joint Genome Institute"/>
            <person name="Ahrendt S."/>
            <person name="Looney B.P."/>
            <person name="Miyauchi S."/>
            <person name="Morin E."/>
            <person name="Drula E."/>
            <person name="Courty P.E."/>
            <person name="Chicoki N."/>
            <person name="Fauchery L."/>
            <person name="Kohler A."/>
            <person name="Kuo A."/>
            <person name="Labutti K."/>
            <person name="Pangilinan J."/>
            <person name="Lipzen A."/>
            <person name="Riley R."/>
            <person name="Andreopoulos W."/>
            <person name="He G."/>
            <person name="Johnson J."/>
            <person name="Barry K.W."/>
            <person name="Grigoriev I.V."/>
            <person name="Nagy L."/>
            <person name="Hibbett D."/>
            <person name="Henrissat B."/>
            <person name="Matheny P.B."/>
            <person name="Labbe J."/>
            <person name="Martin F."/>
        </authorList>
    </citation>
    <scope>NUCLEOTIDE SEQUENCE</scope>
    <source>
        <strain evidence="1">EC-137</strain>
    </source>
</reference>
<name>A0ACB8QCV7_9AGAM</name>
<proteinExistence type="predicted"/>
<evidence type="ECO:0000313" key="1">
    <source>
        <dbReference type="EMBL" id="KAI0029410.1"/>
    </source>
</evidence>
<keyword evidence="2" id="KW-1185">Reference proteome</keyword>
<dbReference type="EMBL" id="MU273678">
    <property type="protein sequence ID" value="KAI0029410.1"/>
    <property type="molecule type" value="Genomic_DNA"/>
</dbReference>
<reference evidence="1" key="2">
    <citation type="journal article" date="2022" name="New Phytol.">
        <title>Evolutionary transition to the ectomycorrhizal habit in the genomes of a hyperdiverse lineage of mushroom-forming fungi.</title>
        <authorList>
            <person name="Looney B."/>
            <person name="Miyauchi S."/>
            <person name="Morin E."/>
            <person name="Drula E."/>
            <person name="Courty P.E."/>
            <person name="Kohler A."/>
            <person name="Kuo A."/>
            <person name="LaButti K."/>
            <person name="Pangilinan J."/>
            <person name="Lipzen A."/>
            <person name="Riley R."/>
            <person name="Andreopoulos W."/>
            <person name="He G."/>
            <person name="Johnson J."/>
            <person name="Nolan M."/>
            <person name="Tritt A."/>
            <person name="Barry K.W."/>
            <person name="Grigoriev I.V."/>
            <person name="Nagy L.G."/>
            <person name="Hibbett D."/>
            <person name="Henrissat B."/>
            <person name="Matheny P.B."/>
            <person name="Labbe J."/>
            <person name="Martin F.M."/>
        </authorList>
    </citation>
    <scope>NUCLEOTIDE SEQUENCE</scope>
    <source>
        <strain evidence="1">EC-137</strain>
    </source>
</reference>
<comment type="caution">
    <text evidence="1">The sequence shown here is derived from an EMBL/GenBank/DDBJ whole genome shotgun (WGS) entry which is preliminary data.</text>
</comment>
<evidence type="ECO:0000313" key="2">
    <source>
        <dbReference type="Proteomes" id="UP000814128"/>
    </source>
</evidence>
<gene>
    <name evidence="1" type="ORF">K488DRAFT_56452</name>
</gene>
<organism evidence="1 2">
    <name type="scientific">Vararia minispora EC-137</name>
    <dbReference type="NCBI Taxonomy" id="1314806"/>
    <lineage>
        <taxon>Eukaryota</taxon>
        <taxon>Fungi</taxon>
        <taxon>Dikarya</taxon>
        <taxon>Basidiomycota</taxon>
        <taxon>Agaricomycotina</taxon>
        <taxon>Agaricomycetes</taxon>
        <taxon>Russulales</taxon>
        <taxon>Lachnocladiaceae</taxon>
        <taxon>Vararia</taxon>
    </lineage>
</organism>
<dbReference type="Proteomes" id="UP000814128">
    <property type="component" value="Unassembled WGS sequence"/>
</dbReference>
<sequence length="238" mass="26556">SSFGNALWLILNDLVLGVIIGGFIAEHRAVLGSALGSVFLTIFVDFVRQVLFWLDSWPAGLKLNTELSHFLCKVLMTVTDLWADAVQTIAPHLPSLIQVVGFLAFGGLTLAIALSLDVLALLTLPATLNYRMLISILKLQFSALSSLWNLFQGKRYNMLHRHVDSFDYELDQLLLGTLLFTLLTFTVPTFIAYALLFIFMRMLVVSATFAVRLLLQAMNGFPLFALLLRIKDPRRIPG</sequence>
<protein>
    <submittedName>
        <fullName evidence="1">Gpi1-domain-containing protein</fullName>
    </submittedName>
</protein>
<feature type="non-terminal residue" evidence="1">
    <location>
        <position position="1"/>
    </location>
</feature>